<keyword evidence="2 8" id="KW-0813">Transport</keyword>
<dbReference type="Gene3D" id="2.60.40.1120">
    <property type="entry name" value="Carboxypeptidase-like, regulatory domain"/>
    <property type="match status" value="1"/>
</dbReference>
<gene>
    <name evidence="12" type="ORF">B5F97_01280</name>
    <name evidence="13" type="ORF">DWX38_01670</name>
</gene>
<dbReference type="Proteomes" id="UP000195386">
    <property type="component" value="Unassembled WGS sequence"/>
</dbReference>
<sequence length="1026" mass="113992">MMFLLGLCGFVYAQNIQIKGTVTSATDSYPIIGASVVDKADKTNGTITDIDGNFTLTVKPGSEITFSYIGYQTLTLKAETSMTVIMHEDSEMLQEVVVTGYTTQRKADLTGSISVVSMDEIAKQNENNPMKAMQGRVPGMNITADGNPSGSTTIRIRGVGTLNNNDPLYIIDGVPTKGGMHELNGSDIESIQVLKDAASASIYGSRAANGVIIITTKKGKEGQLKINFDASVSASMYTNKLEVLNAEEYGRAMWQAYVNEGQDPNTNNLGYLYDWNYGANGYPQLNGISMRKYLDAAGTVPAADTDWFDRTTRTGIIQQYNVSVSNGSEKGSSFFSLGYYKNLGIIKDTDFDRISARMNADYKLIDNLLTVGEHFTVNRTSEVQAPGGFLQNVLQANPSLPVYTTEGEFAGPVSGYPDRENPVARLQRNADNRYTYWRMFGDAYVNLNPFKNFNLRSTFGIDYSQKQQRIFTYPITEGNVANDKNAIEAKQEHWTKWMWNAIATYNMEVGKHRGDVMLGVELNREDDIHFSGYKENFSILTPDYMWPDAGVGTAQSYGAGEGYSLVSFFGKLNYTYNDKYLLSLTVRRDGSSRFGKDNRYATFPSVSAGWRLSQEEFMKSIQWLDDLKIRASWGQTGNQEISNNARYTIYVPNYAGTENGGGSYGTSYDITGSNGGSILQSGFKRDQLGNNGIKWETTTQTDLGFDFSLFDQTLYGSFDWYYKKTTDILVEMAGIATMGEGSKQWINAGEMENKGFELNLGYRNSTKFGLKYDINANLSSYRNKITALPATVAANGTFGGNGVESVIGHPNGAQVGYVADGLFKSQEEIDNHATQEGAGLGRIRWRDLDGNGIINEKDQQWIFDPTPAFSYGINIYLEYKNFDLTMFWQGVQGVDIISDLKKETDLWSGLNIGFLNKGKRVLDAWSPANPGSDIPALARNDSNNEKRVSTYYVENGSFLKLRNLQVGYNVPKAWAEKIRMERLRFYLSAQNLLTIKSKDFTGVDPENVNYGYPIPLNITFGVNVSF</sequence>
<dbReference type="InterPro" id="IPR000531">
    <property type="entry name" value="Beta-barrel_TonB"/>
</dbReference>
<dbReference type="Pfam" id="PF00593">
    <property type="entry name" value="TonB_dep_Rec_b-barrel"/>
    <property type="match status" value="1"/>
</dbReference>
<reference evidence="13 15" key="3">
    <citation type="submission" date="2018-08" db="EMBL/GenBank/DDBJ databases">
        <title>A genome reference for cultivated species of the human gut microbiota.</title>
        <authorList>
            <person name="Zou Y."/>
            <person name="Xue W."/>
            <person name="Luo G."/>
        </authorList>
    </citation>
    <scope>NUCLEOTIDE SEQUENCE [LARGE SCALE GENOMIC DNA]</scope>
    <source>
        <strain evidence="13 15">AF19-1AC</strain>
    </source>
</reference>
<evidence type="ECO:0000256" key="3">
    <source>
        <dbReference type="ARBA" id="ARBA00022452"/>
    </source>
</evidence>
<evidence type="ECO:0000256" key="9">
    <source>
        <dbReference type="RuleBase" id="RU003357"/>
    </source>
</evidence>
<evidence type="ECO:0000256" key="2">
    <source>
        <dbReference type="ARBA" id="ARBA00022448"/>
    </source>
</evidence>
<dbReference type="EMBL" id="NFII01000001">
    <property type="protein sequence ID" value="OUO03083.1"/>
    <property type="molecule type" value="Genomic_DNA"/>
</dbReference>
<keyword evidence="7 8" id="KW-0998">Cell outer membrane</keyword>
<dbReference type="SUPFAM" id="SSF56935">
    <property type="entry name" value="Porins"/>
    <property type="match status" value="1"/>
</dbReference>
<keyword evidence="3 8" id="KW-1134">Transmembrane beta strand</keyword>
<dbReference type="InterPro" id="IPR036942">
    <property type="entry name" value="Beta-barrel_TonB_sf"/>
</dbReference>
<evidence type="ECO:0000313" key="14">
    <source>
        <dbReference type="Proteomes" id="UP000195386"/>
    </source>
</evidence>
<dbReference type="InterPro" id="IPR037066">
    <property type="entry name" value="Plug_dom_sf"/>
</dbReference>
<evidence type="ECO:0000256" key="4">
    <source>
        <dbReference type="ARBA" id="ARBA00022692"/>
    </source>
</evidence>
<keyword evidence="13" id="KW-0675">Receptor</keyword>
<dbReference type="InterPro" id="IPR023996">
    <property type="entry name" value="TonB-dep_OMP_SusC/RagA"/>
</dbReference>
<keyword evidence="6 8" id="KW-0472">Membrane</keyword>
<feature type="domain" description="TonB-dependent receptor-like beta-barrel" evidence="10">
    <location>
        <begin position="414"/>
        <end position="992"/>
    </location>
</feature>
<dbReference type="Proteomes" id="UP000285159">
    <property type="component" value="Unassembled WGS sequence"/>
</dbReference>
<dbReference type="EMBL" id="QRWP01000001">
    <property type="protein sequence ID" value="RGT35702.1"/>
    <property type="molecule type" value="Genomic_DNA"/>
</dbReference>
<dbReference type="RefSeq" id="WP_087425170.1">
    <property type="nucleotide sequence ID" value="NZ_CABIZW010000002.1"/>
</dbReference>
<dbReference type="NCBIfam" id="TIGR04056">
    <property type="entry name" value="OMP_RagA_SusC"/>
    <property type="match status" value="1"/>
</dbReference>
<organism evidence="12 14">
    <name type="scientific">Bacteroides clarus</name>
    <dbReference type="NCBI Taxonomy" id="626929"/>
    <lineage>
        <taxon>Bacteria</taxon>
        <taxon>Pseudomonadati</taxon>
        <taxon>Bacteroidota</taxon>
        <taxon>Bacteroidia</taxon>
        <taxon>Bacteroidales</taxon>
        <taxon>Bacteroidaceae</taxon>
        <taxon>Bacteroides</taxon>
    </lineage>
</organism>
<evidence type="ECO:0000256" key="5">
    <source>
        <dbReference type="ARBA" id="ARBA00023077"/>
    </source>
</evidence>
<evidence type="ECO:0000259" key="10">
    <source>
        <dbReference type="Pfam" id="PF00593"/>
    </source>
</evidence>
<dbReference type="Gene3D" id="2.170.130.10">
    <property type="entry name" value="TonB-dependent receptor, plug domain"/>
    <property type="match status" value="1"/>
</dbReference>
<keyword evidence="5 9" id="KW-0798">TonB box</keyword>
<comment type="caution">
    <text evidence="12">The sequence shown here is derived from an EMBL/GenBank/DDBJ whole genome shotgun (WGS) entry which is preliminary data.</text>
</comment>
<feature type="domain" description="TonB-dependent receptor plug" evidence="11">
    <location>
        <begin position="106"/>
        <end position="211"/>
    </location>
</feature>
<reference evidence="14" key="1">
    <citation type="submission" date="2017-04" db="EMBL/GenBank/DDBJ databases">
        <title>Function of individual gut microbiota members based on whole genome sequencing of pure cultures obtained from chicken caecum.</title>
        <authorList>
            <person name="Medvecky M."/>
            <person name="Cejkova D."/>
            <person name="Polansky O."/>
            <person name="Karasova D."/>
            <person name="Kubasova T."/>
            <person name="Cizek A."/>
            <person name="Rychlik I."/>
        </authorList>
    </citation>
    <scope>NUCLEOTIDE SEQUENCE [LARGE SCALE GENOMIC DNA]</scope>
    <source>
        <strain evidence="14">An43</strain>
    </source>
</reference>
<evidence type="ECO:0000256" key="6">
    <source>
        <dbReference type="ARBA" id="ARBA00023136"/>
    </source>
</evidence>
<accession>A0A1Y3YYZ8</accession>
<dbReference type="Pfam" id="PF07715">
    <property type="entry name" value="Plug"/>
    <property type="match status" value="1"/>
</dbReference>
<evidence type="ECO:0000256" key="8">
    <source>
        <dbReference type="PROSITE-ProRule" id="PRU01360"/>
    </source>
</evidence>
<evidence type="ECO:0000256" key="7">
    <source>
        <dbReference type="ARBA" id="ARBA00023237"/>
    </source>
</evidence>
<dbReference type="Pfam" id="PF13715">
    <property type="entry name" value="CarbopepD_reg_2"/>
    <property type="match status" value="1"/>
</dbReference>
<dbReference type="InterPro" id="IPR012910">
    <property type="entry name" value="Plug_dom"/>
</dbReference>
<evidence type="ECO:0000259" key="11">
    <source>
        <dbReference type="Pfam" id="PF07715"/>
    </source>
</evidence>
<evidence type="ECO:0000313" key="13">
    <source>
        <dbReference type="EMBL" id="RGT35702.1"/>
    </source>
</evidence>
<dbReference type="GO" id="GO:0009279">
    <property type="term" value="C:cell outer membrane"/>
    <property type="evidence" value="ECO:0007669"/>
    <property type="project" value="UniProtKB-SubCell"/>
</dbReference>
<dbReference type="Gene3D" id="2.40.170.20">
    <property type="entry name" value="TonB-dependent receptor, beta-barrel domain"/>
    <property type="match status" value="1"/>
</dbReference>
<keyword evidence="4 8" id="KW-0812">Transmembrane</keyword>
<comment type="similarity">
    <text evidence="8 9">Belongs to the TonB-dependent receptor family.</text>
</comment>
<dbReference type="InterPro" id="IPR008969">
    <property type="entry name" value="CarboxyPept-like_regulatory"/>
</dbReference>
<dbReference type="NCBIfam" id="TIGR04057">
    <property type="entry name" value="SusC_RagA_signa"/>
    <property type="match status" value="1"/>
</dbReference>
<protein>
    <submittedName>
        <fullName evidence="12">SusC/RagA family protein</fullName>
    </submittedName>
    <submittedName>
        <fullName evidence="13">TonB-dependent receptor</fullName>
    </submittedName>
</protein>
<evidence type="ECO:0000313" key="15">
    <source>
        <dbReference type="Proteomes" id="UP000285159"/>
    </source>
</evidence>
<dbReference type="AlphaFoldDB" id="A0A1Y3YYZ8"/>
<dbReference type="InterPro" id="IPR039426">
    <property type="entry name" value="TonB-dep_rcpt-like"/>
</dbReference>
<evidence type="ECO:0000256" key="1">
    <source>
        <dbReference type="ARBA" id="ARBA00004571"/>
    </source>
</evidence>
<name>A0A1Y3YYZ8_9BACE</name>
<evidence type="ECO:0000313" key="12">
    <source>
        <dbReference type="EMBL" id="OUO03083.1"/>
    </source>
</evidence>
<proteinExistence type="inferred from homology"/>
<comment type="subcellular location">
    <subcellularLocation>
        <location evidence="1 8">Cell outer membrane</location>
        <topology evidence="1 8">Multi-pass membrane protein</topology>
    </subcellularLocation>
</comment>
<reference evidence="12" key="2">
    <citation type="journal article" date="2018" name="BMC Genomics">
        <title>Whole genome sequencing and function prediction of 133 gut anaerobes isolated from chicken caecum in pure cultures.</title>
        <authorList>
            <person name="Medvecky M."/>
            <person name="Cejkova D."/>
            <person name="Polansky O."/>
            <person name="Karasova D."/>
            <person name="Kubasova T."/>
            <person name="Cizek A."/>
            <person name="Rychlik I."/>
        </authorList>
    </citation>
    <scope>NUCLEOTIDE SEQUENCE</scope>
    <source>
        <strain evidence="12">An43</strain>
    </source>
</reference>
<dbReference type="InterPro" id="IPR023997">
    <property type="entry name" value="TonB-dep_OMP_SusC/RagA_CS"/>
</dbReference>
<dbReference type="PROSITE" id="PS52016">
    <property type="entry name" value="TONB_DEPENDENT_REC_3"/>
    <property type="match status" value="1"/>
</dbReference>
<dbReference type="SUPFAM" id="SSF49464">
    <property type="entry name" value="Carboxypeptidase regulatory domain-like"/>
    <property type="match status" value="1"/>
</dbReference>